<sequence length="259" mass="27446">MEAERTLGIIGVGEIAHAIVSGLCDGTDVPPAIALSPRGARTAAELAERHENVRVCPDNQAVADAADVLILAVRPQQRAEALAPLTVRPGTLVISAVAGTSVADVGELLGHDGPVVRVIPLPAVSRRSSITVTYPAHPVAEALFDRLGGALVAPAEEAFDVFSALTSTFTSYYAYLATLADWGTRQGIDGEAADRYVRGLFENAAHALTDASKTLPRIAAGHETPGGINERIRTTWYEPRREPLERALDALLVDLKRGY</sequence>
<evidence type="ECO:0000313" key="5">
    <source>
        <dbReference type="Proteomes" id="UP000596130"/>
    </source>
</evidence>
<evidence type="ECO:0000259" key="3">
    <source>
        <dbReference type="Pfam" id="PF03807"/>
    </source>
</evidence>
<protein>
    <submittedName>
        <fullName evidence="4">NAD(P)-binding domain-containing protein</fullName>
    </submittedName>
</protein>
<dbReference type="EMBL" id="CP065959">
    <property type="protein sequence ID" value="QQC87683.1"/>
    <property type="molecule type" value="Genomic_DNA"/>
</dbReference>
<feature type="binding site" evidence="2">
    <location>
        <begin position="72"/>
        <end position="75"/>
    </location>
    <ligand>
        <name>NADP(+)</name>
        <dbReference type="ChEBI" id="CHEBI:58349"/>
    </ligand>
</feature>
<feature type="domain" description="Pyrroline-5-carboxylate reductase catalytic N-terminal" evidence="3">
    <location>
        <begin position="7"/>
        <end position="99"/>
    </location>
</feature>
<comment type="similarity">
    <text evidence="1">Belongs to the pyrroline-5-carboxylate reductase family.</text>
</comment>
<evidence type="ECO:0000256" key="2">
    <source>
        <dbReference type="PIRSR" id="PIRSR000193-1"/>
    </source>
</evidence>
<name>A0A7T4PCE2_9ACTN</name>
<dbReference type="AlphaFoldDB" id="A0A7T4PCE2"/>
<dbReference type="PANTHER" id="PTHR11645">
    <property type="entry name" value="PYRROLINE-5-CARBOXYLATE REDUCTASE"/>
    <property type="match status" value="1"/>
</dbReference>
<dbReference type="RefSeq" id="WP_198501790.1">
    <property type="nucleotide sequence ID" value="NZ_CP065959.1"/>
</dbReference>
<feature type="binding site" evidence="2">
    <location>
        <position position="59"/>
    </location>
    <ligand>
        <name>NADPH</name>
        <dbReference type="ChEBI" id="CHEBI:57783"/>
    </ligand>
</feature>
<accession>A0A7T4PCE2</accession>
<gene>
    <name evidence="4" type="ORF">I8755_04130</name>
</gene>
<evidence type="ECO:0000313" key="4">
    <source>
        <dbReference type="EMBL" id="QQC87683.1"/>
    </source>
</evidence>
<dbReference type="Gene3D" id="3.40.50.720">
    <property type="entry name" value="NAD(P)-binding Rossmann-like Domain"/>
    <property type="match status" value="1"/>
</dbReference>
<dbReference type="Pfam" id="PF03807">
    <property type="entry name" value="F420_oxidored"/>
    <property type="match status" value="1"/>
</dbReference>
<dbReference type="GO" id="GO:0004735">
    <property type="term" value="F:pyrroline-5-carboxylate reductase activity"/>
    <property type="evidence" value="ECO:0007669"/>
    <property type="project" value="InterPro"/>
</dbReference>
<keyword evidence="2" id="KW-0521">NADP</keyword>
<dbReference type="GO" id="GO:0055129">
    <property type="term" value="P:L-proline biosynthetic process"/>
    <property type="evidence" value="ECO:0007669"/>
    <property type="project" value="TreeGrafter"/>
</dbReference>
<dbReference type="InterPro" id="IPR000304">
    <property type="entry name" value="Pyrroline-COOH_reductase"/>
</dbReference>
<reference evidence="4 5" key="1">
    <citation type="submission" date="2020-12" db="EMBL/GenBank/DDBJ databases">
        <title>Identification and biosynthesis of polyene macrolides produced by Streptomyces alfalfae Men-myco-93-63.</title>
        <authorList>
            <person name="Liu D."/>
            <person name="Li Y."/>
            <person name="Liu L."/>
            <person name="Han X."/>
            <person name="Shen F."/>
        </authorList>
    </citation>
    <scope>NUCLEOTIDE SEQUENCE [LARGE SCALE GENOMIC DNA]</scope>
    <source>
        <strain evidence="4 5">Men-myco-93-63</strain>
    </source>
</reference>
<organism evidence="4 5">
    <name type="scientific">Streptomyces alfalfae</name>
    <dbReference type="NCBI Taxonomy" id="1642299"/>
    <lineage>
        <taxon>Bacteria</taxon>
        <taxon>Bacillati</taxon>
        <taxon>Actinomycetota</taxon>
        <taxon>Actinomycetes</taxon>
        <taxon>Kitasatosporales</taxon>
        <taxon>Streptomycetaceae</taxon>
        <taxon>Streptomyces</taxon>
    </lineage>
</organism>
<proteinExistence type="inferred from homology"/>
<dbReference type="SUPFAM" id="SSF51735">
    <property type="entry name" value="NAD(P)-binding Rossmann-fold domains"/>
    <property type="match status" value="1"/>
</dbReference>
<evidence type="ECO:0000256" key="1">
    <source>
        <dbReference type="ARBA" id="ARBA00005525"/>
    </source>
</evidence>
<dbReference type="InterPro" id="IPR028939">
    <property type="entry name" value="P5C_Rdtase_cat_N"/>
</dbReference>
<dbReference type="InterPro" id="IPR036291">
    <property type="entry name" value="NAD(P)-bd_dom_sf"/>
</dbReference>
<dbReference type="Proteomes" id="UP000596130">
    <property type="component" value="Chromosome"/>
</dbReference>
<dbReference type="PIRSF" id="PIRSF000193">
    <property type="entry name" value="Pyrrol-5-carb_rd"/>
    <property type="match status" value="1"/>
</dbReference>
<dbReference type="PANTHER" id="PTHR11645:SF13">
    <property type="entry name" value="PYRROLINE-5-CARBOXYLATE REDUCTASE CATALYTIC N-TERMINAL DOMAIN-CONTAINING PROTEIN"/>
    <property type="match status" value="1"/>
</dbReference>